<organism evidence="8 9">
    <name type="scientific">Candidatus Saganbacteria bacterium</name>
    <dbReference type="NCBI Taxonomy" id="2575572"/>
    <lineage>
        <taxon>Bacteria</taxon>
        <taxon>Bacillati</taxon>
        <taxon>Saganbacteria</taxon>
    </lineage>
</organism>
<evidence type="ECO:0000256" key="5">
    <source>
        <dbReference type="ARBA" id="ARBA00023239"/>
    </source>
</evidence>
<dbReference type="GO" id="GO:0009252">
    <property type="term" value="P:peptidoglycan biosynthetic process"/>
    <property type="evidence" value="ECO:0007669"/>
    <property type="project" value="UniProtKB-UniRule"/>
</dbReference>
<comment type="caution">
    <text evidence="8">The sequence shown here is derived from an EMBL/GenBank/DDBJ whole genome shotgun (WGS) entry which is preliminary data.</text>
</comment>
<dbReference type="Gene3D" id="3.30.160.60">
    <property type="entry name" value="Classic Zinc Finger"/>
    <property type="match status" value="1"/>
</dbReference>
<evidence type="ECO:0000256" key="1">
    <source>
        <dbReference type="ARBA" id="ARBA00022475"/>
    </source>
</evidence>
<sequence>MKIIPKIAFIITIVLTVLLSFAFISMFFQTGKNSQPIEIEIKKGFSANKIAGLLLESKVIRRKRDFSIVAKTLGLTEKIQAGKYLFYPNSKLYQVVLKLKTGEISQEKPVKLIIPEGSSIYKIGTILEANGIPSFYEFRKLTDSDFKRRNSSEYIFLKTISTRSLEGYLFPDTYRINKNITAEALARLMLNRFAEVVLPYWESNKNFTKLSLHEVITLASVIEKEAASSQERAVISSVFHNRLTINMALESCSTVKYALERPSKIVYFNQLKVKSPYNTYLLRGLPPGPICNPGLDSIKAAIFPAKTSFLYFAAQKDGSHIFSKTLKEHQKARVK</sequence>
<keyword evidence="2 7" id="KW-0812">Transmembrane</keyword>
<feature type="transmembrane region" description="Helical" evidence="7">
    <location>
        <begin position="7"/>
        <end position="28"/>
    </location>
</feature>
<keyword evidence="6 7" id="KW-0961">Cell wall biogenesis/degradation</keyword>
<dbReference type="CDD" id="cd08010">
    <property type="entry name" value="MltG_like"/>
    <property type="match status" value="1"/>
</dbReference>
<feature type="site" description="Important for catalytic activity" evidence="7">
    <location>
        <position position="225"/>
    </location>
</feature>
<evidence type="ECO:0000256" key="3">
    <source>
        <dbReference type="ARBA" id="ARBA00022989"/>
    </source>
</evidence>
<gene>
    <name evidence="7" type="primary">mltG</name>
    <name evidence="8" type="ORF">FD145_122</name>
</gene>
<dbReference type="PANTHER" id="PTHR30518">
    <property type="entry name" value="ENDOLYTIC MUREIN TRANSGLYCOSYLASE"/>
    <property type="match status" value="1"/>
</dbReference>
<dbReference type="InterPro" id="IPR003770">
    <property type="entry name" value="MLTG-like"/>
</dbReference>
<evidence type="ECO:0000256" key="2">
    <source>
        <dbReference type="ARBA" id="ARBA00022692"/>
    </source>
</evidence>
<name>A0A833L2J5_UNCSA</name>
<dbReference type="EC" id="4.2.2.29" evidence="7"/>
<dbReference type="Gene3D" id="3.30.1490.480">
    <property type="entry name" value="Endolytic murein transglycosylase"/>
    <property type="match status" value="2"/>
</dbReference>
<keyword evidence="5 7" id="KW-0456">Lyase</keyword>
<protein>
    <recommendedName>
        <fullName evidence="7">Endolytic murein transglycosylase</fullName>
        <ecNumber evidence="7">4.2.2.29</ecNumber>
    </recommendedName>
    <alternativeName>
        <fullName evidence="7">Peptidoglycan lytic transglycosylase</fullName>
    </alternativeName>
    <alternativeName>
        <fullName evidence="7">Peptidoglycan polymerization terminase</fullName>
    </alternativeName>
</protein>
<comment type="function">
    <text evidence="7">Functions as a peptidoglycan terminase that cleaves nascent peptidoglycan strands endolytically to terminate their elongation.</text>
</comment>
<evidence type="ECO:0000313" key="8">
    <source>
        <dbReference type="EMBL" id="KAF0135296.1"/>
    </source>
</evidence>
<dbReference type="Proteomes" id="UP000488506">
    <property type="component" value="Unassembled WGS sequence"/>
</dbReference>
<comment type="subcellular location">
    <subcellularLocation>
        <location evidence="7">Cell membrane</location>
        <topology evidence="7">Single-pass membrane protein</topology>
    </subcellularLocation>
</comment>
<proteinExistence type="inferred from homology"/>
<keyword evidence="1 7" id="KW-1003">Cell membrane</keyword>
<keyword evidence="4 7" id="KW-0472">Membrane</keyword>
<dbReference type="NCBIfam" id="TIGR00247">
    <property type="entry name" value="endolytic transglycosylase MltG"/>
    <property type="match status" value="1"/>
</dbReference>
<dbReference type="PANTHER" id="PTHR30518:SF2">
    <property type="entry name" value="ENDOLYTIC MUREIN TRANSGLYCOSYLASE"/>
    <property type="match status" value="1"/>
</dbReference>
<dbReference type="Pfam" id="PF02618">
    <property type="entry name" value="YceG"/>
    <property type="match status" value="1"/>
</dbReference>
<dbReference type="GO" id="GO:0008932">
    <property type="term" value="F:lytic endotransglycosylase activity"/>
    <property type="evidence" value="ECO:0007669"/>
    <property type="project" value="UniProtKB-UniRule"/>
</dbReference>
<dbReference type="HAMAP" id="MF_02065">
    <property type="entry name" value="MltG"/>
    <property type="match status" value="1"/>
</dbReference>
<evidence type="ECO:0000256" key="7">
    <source>
        <dbReference type="HAMAP-Rule" id="MF_02065"/>
    </source>
</evidence>
<dbReference type="GO" id="GO:0005886">
    <property type="term" value="C:plasma membrane"/>
    <property type="evidence" value="ECO:0007669"/>
    <property type="project" value="UniProtKB-SubCell"/>
</dbReference>
<evidence type="ECO:0000313" key="9">
    <source>
        <dbReference type="Proteomes" id="UP000488506"/>
    </source>
</evidence>
<evidence type="ECO:0000256" key="6">
    <source>
        <dbReference type="ARBA" id="ARBA00023316"/>
    </source>
</evidence>
<dbReference type="GO" id="GO:0071555">
    <property type="term" value="P:cell wall organization"/>
    <property type="evidence" value="ECO:0007669"/>
    <property type="project" value="UniProtKB-KW"/>
</dbReference>
<accession>A0A833L2J5</accession>
<reference evidence="8 9" key="1">
    <citation type="submission" date="2019-12" db="EMBL/GenBank/DDBJ databases">
        <authorList>
            <person name="Wolfe R."/>
            <person name="Danczak R."/>
            <person name="Wilkins M."/>
        </authorList>
    </citation>
    <scope>NUCLEOTIDE SEQUENCE [LARGE SCALE GENOMIC DNA]</scope>
    <source>
        <strain evidence="8">X2_MaxBin.013</strain>
    </source>
</reference>
<keyword evidence="3 7" id="KW-1133">Transmembrane helix</keyword>
<comment type="similarity">
    <text evidence="7">Belongs to the transglycosylase MltG family.</text>
</comment>
<evidence type="ECO:0000256" key="4">
    <source>
        <dbReference type="ARBA" id="ARBA00023136"/>
    </source>
</evidence>
<dbReference type="AlphaFoldDB" id="A0A833L2J5"/>
<comment type="catalytic activity">
    <reaction evidence="7">
        <text>a peptidoglycan chain = a peptidoglycan chain with N-acetyl-1,6-anhydromuramyl-[peptide] at the reducing end + a peptidoglycan chain with N-acetylglucosamine at the non-reducing end.</text>
        <dbReference type="EC" id="4.2.2.29"/>
    </reaction>
</comment>
<dbReference type="EMBL" id="WPAF01000001">
    <property type="protein sequence ID" value="KAF0135296.1"/>
    <property type="molecule type" value="Genomic_DNA"/>
</dbReference>